<feature type="chain" id="PRO_5047314895" evidence="2">
    <location>
        <begin position="26"/>
        <end position="949"/>
    </location>
</feature>
<evidence type="ECO:0000313" key="3">
    <source>
        <dbReference type="EMBL" id="XAE41442.1"/>
    </source>
</evidence>
<dbReference type="RefSeq" id="WP_342627382.1">
    <property type="nucleotide sequence ID" value="NZ_CP152276.1"/>
</dbReference>
<dbReference type="PANTHER" id="PTHR47197">
    <property type="entry name" value="PROTEIN NIRF"/>
    <property type="match status" value="1"/>
</dbReference>
<dbReference type="Gene3D" id="2.130.10.10">
    <property type="entry name" value="YVTN repeat-like/Quinoprotein amine dehydrogenase"/>
    <property type="match status" value="3"/>
</dbReference>
<keyword evidence="2" id="KW-0732">Signal</keyword>
<protein>
    <submittedName>
        <fullName evidence="3">Bifunctional YncE family protein/alkaline phosphatase family protein</fullName>
    </submittedName>
</protein>
<evidence type="ECO:0000256" key="2">
    <source>
        <dbReference type="SAM" id="SignalP"/>
    </source>
</evidence>
<feature type="compositionally biased region" description="Acidic residues" evidence="1">
    <location>
        <begin position="628"/>
        <end position="640"/>
    </location>
</feature>
<sequence length="949" mass="102818">MSAWRRLTTALLVTIWLVPPASARADDDDAAQAPRLPSGQFLTPAAATGAIFRTLDPGRPADRPDAPHILAGQAITTALSPDRRTLAVLTSGYNTTYGTDGKPDPALSSEYVFLYDITAHVPVQRQVLRVPTAYAGMAFAPDGQSLYVGTGGGDSVLAFTRAARGWVAAGPPIALGHGVQAHGLKQSPSTAGLAVSPDGTRLFVANLFNDSLSLVDLARHRVIAERDLRPGTEIPARTGVPGGETPFWVVARDAASAYVGSLRDREIDLVAFGATPDTARVAARIPVMGNPTRMVMNHARTRLYVAADNDDSVHVIDTARNVVIGRIPVAAPPGLMPARERYRGAAPNALALSDDETRLYVSLGGENAIAVVALADKGSTGRGRTLALLPTGWYPNDVALADGWLYAINGKSDPGPNPGNCATAAKRIQPAPSFLAACRRNQGVLALEAAGLLAEPIPSDHDQDELTRQVAANDGFTARPPESDQRMMAALRARIRHVIYIVKENRTYDQILGDLSPGNGDAAITEFGAPITPNFHAMAGNFVTLDNFLTSGEVSGNGWQWSTAARESDFNEKTIPLAYAGRPTHMVYDPEGQNRGVDVGIAAPAERRAAEPALPADPDLLPGTHDEDAVDGPGDDDTPEDIQHGYLWDAALRKGLGVRNYGFYLDLSRYGQADRNAAPIPEDPDPHAHHLRVAFPSNPRLAPLTDPYFRGFDNAFPDTLRVREWRREFDAYVANGRLPALSLVRLMHDHMGSFATAIDGVDTPELQQADNDYAVGLLVQAVARSRYRDSTLIFVLEDDAQDGPDHVDGHRSTAYVVGPYVRHHAVISTRYTTVNMLRTIEDILGIDHLNVNDAYQRPMTDLFDLRQKDWRFTAIPSAYLYATHLPLPPRRQAALTPRSTHDATWWALATAGYDWSQEDRIPAVAFNQLVWQGLYGSRAYPSRRGMRAD</sequence>
<dbReference type="InterPro" id="IPR015943">
    <property type="entry name" value="WD40/YVTN_repeat-like_dom_sf"/>
</dbReference>
<dbReference type="InterPro" id="IPR017850">
    <property type="entry name" value="Alkaline_phosphatase_core_sf"/>
</dbReference>
<organism evidence="3 4">
    <name type="scientific">Nguyenibacter vanlangensis</name>
    <dbReference type="NCBI Taxonomy" id="1216886"/>
    <lineage>
        <taxon>Bacteria</taxon>
        <taxon>Pseudomonadati</taxon>
        <taxon>Pseudomonadota</taxon>
        <taxon>Alphaproteobacteria</taxon>
        <taxon>Acetobacterales</taxon>
        <taxon>Acetobacteraceae</taxon>
        <taxon>Nguyenibacter</taxon>
    </lineage>
</organism>
<accession>A0ABZ3D1I4</accession>
<feature type="compositionally biased region" description="Low complexity" evidence="1">
    <location>
        <begin position="612"/>
        <end position="622"/>
    </location>
</feature>
<dbReference type="InterPro" id="IPR011048">
    <property type="entry name" value="Haem_d1_sf"/>
</dbReference>
<gene>
    <name evidence="3" type="ORF">AAC691_14180</name>
</gene>
<dbReference type="Proteomes" id="UP001449795">
    <property type="component" value="Chromosome"/>
</dbReference>
<evidence type="ECO:0000256" key="1">
    <source>
        <dbReference type="SAM" id="MobiDB-lite"/>
    </source>
</evidence>
<feature type="signal peptide" evidence="2">
    <location>
        <begin position="1"/>
        <end position="25"/>
    </location>
</feature>
<dbReference type="InterPro" id="IPR051200">
    <property type="entry name" value="Host-pathogen_enzymatic-act"/>
</dbReference>
<feature type="region of interest" description="Disordered" evidence="1">
    <location>
        <begin position="612"/>
        <end position="640"/>
    </location>
</feature>
<keyword evidence="4" id="KW-1185">Reference proteome</keyword>
<dbReference type="PANTHER" id="PTHR47197:SF3">
    <property type="entry name" value="DIHYDRO-HEME D1 DEHYDROGENASE"/>
    <property type="match status" value="1"/>
</dbReference>
<reference evidence="3 4" key="1">
    <citation type="submission" date="2024-04" db="EMBL/GenBank/DDBJ databases">
        <title>Complete genome sequence of Nguyenibacter vanlangesis HBCM-1154, a strain capable of nitrogen fixation, IAA production, and phosphorus solubilization isolated from sugarcane soil.</title>
        <authorList>
            <person name="MY HANH P."/>
        </authorList>
    </citation>
    <scope>NUCLEOTIDE SEQUENCE [LARGE SCALE GENOMIC DNA]</scope>
    <source>
        <strain evidence="3 4">HBCM 1154</strain>
    </source>
</reference>
<dbReference type="Gene3D" id="3.40.720.10">
    <property type="entry name" value="Alkaline Phosphatase, subunit A"/>
    <property type="match status" value="2"/>
</dbReference>
<proteinExistence type="predicted"/>
<evidence type="ECO:0000313" key="4">
    <source>
        <dbReference type="Proteomes" id="UP001449795"/>
    </source>
</evidence>
<dbReference type="SUPFAM" id="SSF51004">
    <property type="entry name" value="C-terminal (heme d1) domain of cytochrome cd1-nitrite reductase"/>
    <property type="match status" value="1"/>
</dbReference>
<name>A0ABZ3D1I4_9PROT</name>
<dbReference type="EMBL" id="CP152276">
    <property type="protein sequence ID" value="XAE41442.1"/>
    <property type="molecule type" value="Genomic_DNA"/>
</dbReference>